<proteinExistence type="predicted"/>
<dbReference type="Proteomes" id="UP000635606">
    <property type="component" value="Unassembled WGS sequence"/>
</dbReference>
<protein>
    <recommendedName>
        <fullName evidence="4">FAD-binding domain-containing protein</fullName>
    </recommendedName>
</protein>
<feature type="region of interest" description="Disordered" evidence="3">
    <location>
        <begin position="68"/>
        <end position="97"/>
    </location>
</feature>
<accession>A0A8J4A074</accession>
<dbReference type="InterPro" id="IPR036188">
    <property type="entry name" value="FAD/NAD-bd_sf"/>
</dbReference>
<dbReference type="Gene3D" id="3.50.50.60">
    <property type="entry name" value="FAD/NAD(P)-binding domain"/>
    <property type="match status" value="1"/>
</dbReference>
<evidence type="ECO:0000313" key="6">
    <source>
        <dbReference type="Proteomes" id="UP000635606"/>
    </source>
</evidence>
<evidence type="ECO:0000256" key="3">
    <source>
        <dbReference type="SAM" id="MobiDB-lite"/>
    </source>
</evidence>
<feature type="compositionally biased region" description="Basic and acidic residues" evidence="3">
    <location>
        <begin position="85"/>
        <end position="97"/>
    </location>
</feature>
<comment type="caution">
    <text evidence="5">The sequence shown here is derived from an EMBL/GenBank/DDBJ whole genome shotgun (WGS) entry which is preliminary data.</text>
</comment>
<evidence type="ECO:0000256" key="2">
    <source>
        <dbReference type="ARBA" id="ARBA00023033"/>
    </source>
</evidence>
<dbReference type="PANTHER" id="PTHR13789:SF309">
    <property type="entry name" value="PUTATIVE (AFU_ORTHOLOGUE AFUA_6G14510)-RELATED"/>
    <property type="match status" value="1"/>
</dbReference>
<dbReference type="GO" id="GO:0004497">
    <property type="term" value="F:monooxygenase activity"/>
    <property type="evidence" value="ECO:0007669"/>
    <property type="project" value="UniProtKB-KW"/>
</dbReference>
<name>A0A8J4A074_9ACTN</name>
<dbReference type="PRINTS" id="PR00420">
    <property type="entry name" value="RNGMNOXGNASE"/>
</dbReference>
<dbReference type="RefSeq" id="WP_239160803.1">
    <property type="nucleotide sequence ID" value="NZ_BOPH01000105.1"/>
</dbReference>
<evidence type="ECO:0000313" key="5">
    <source>
        <dbReference type="EMBL" id="GIJ72781.1"/>
    </source>
</evidence>
<feature type="domain" description="FAD-binding" evidence="4">
    <location>
        <begin position="9"/>
        <end position="75"/>
    </location>
</feature>
<dbReference type="InterPro" id="IPR002938">
    <property type="entry name" value="FAD-bd"/>
</dbReference>
<dbReference type="PANTHER" id="PTHR13789">
    <property type="entry name" value="MONOOXYGENASE"/>
    <property type="match status" value="1"/>
</dbReference>
<organism evidence="5 6">
    <name type="scientific">Virgisporangium ochraceum</name>
    <dbReference type="NCBI Taxonomy" id="65505"/>
    <lineage>
        <taxon>Bacteria</taxon>
        <taxon>Bacillati</taxon>
        <taxon>Actinomycetota</taxon>
        <taxon>Actinomycetes</taxon>
        <taxon>Micromonosporales</taxon>
        <taxon>Micromonosporaceae</taxon>
        <taxon>Virgisporangium</taxon>
    </lineage>
</organism>
<dbReference type="GO" id="GO:0071949">
    <property type="term" value="F:FAD binding"/>
    <property type="evidence" value="ECO:0007669"/>
    <property type="project" value="InterPro"/>
</dbReference>
<dbReference type="InterPro" id="IPR050493">
    <property type="entry name" value="FAD-dep_Monooxygenase_BioMet"/>
</dbReference>
<gene>
    <name evidence="5" type="ORF">Voc01_076980</name>
</gene>
<dbReference type="Pfam" id="PF01494">
    <property type="entry name" value="FAD_binding_3"/>
    <property type="match status" value="1"/>
</dbReference>
<dbReference type="EMBL" id="BOPH01000105">
    <property type="protein sequence ID" value="GIJ72781.1"/>
    <property type="molecule type" value="Genomic_DNA"/>
</dbReference>
<dbReference type="AlphaFoldDB" id="A0A8J4A074"/>
<evidence type="ECO:0000259" key="4">
    <source>
        <dbReference type="Pfam" id="PF01494"/>
    </source>
</evidence>
<evidence type="ECO:0000256" key="1">
    <source>
        <dbReference type="ARBA" id="ARBA00023002"/>
    </source>
</evidence>
<keyword evidence="6" id="KW-1185">Reference proteome</keyword>
<keyword evidence="1" id="KW-0560">Oxidoreductase</keyword>
<sequence>MFDRPPLPRWSDGPVTLLGDACHPMLPYGAQGAAQAIEDAAVLTTCLAEACGRNLPRTLSRYESLRRGRTTRVQQMSRANGHRFHLPDGPDQEARDAAMRTSFGLSPDIDWLYGHDPTVPEPAPT</sequence>
<dbReference type="SUPFAM" id="SSF51905">
    <property type="entry name" value="FAD/NAD(P)-binding domain"/>
    <property type="match status" value="1"/>
</dbReference>
<reference evidence="5" key="1">
    <citation type="submission" date="2021-01" db="EMBL/GenBank/DDBJ databases">
        <title>Whole genome shotgun sequence of Virgisporangium ochraceum NBRC 16418.</title>
        <authorList>
            <person name="Komaki H."/>
            <person name="Tamura T."/>
        </authorList>
    </citation>
    <scope>NUCLEOTIDE SEQUENCE</scope>
    <source>
        <strain evidence="5">NBRC 16418</strain>
    </source>
</reference>
<keyword evidence="2" id="KW-0503">Monooxygenase</keyword>